<gene>
    <name evidence="1" type="ORF">CTEN210_12968</name>
</gene>
<dbReference type="EMBL" id="BLLK01000052">
    <property type="protein sequence ID" value="GFH56492.1"/>
    <property type="molecule type" value="Genomic_DNA"/>
</dbReference>
<reference evidence="1 2" key="1">
    <citation type="journal article" date="2021" name="Sci. Rep.">
        <title>The genome of the diatom Chaetoceros tenuissimus carries an ancient integrated fragment of an extant virus.</title>
        <authorList>
            <person name="Hongo Y."/>
            <person name="Kimura K."/>
            <person name="Takaki Y."/>
            <person name="Yoshida Y."/>
            <person name="Baba S."/>
            <person name="Kobayashi G."/>
            <person name="Nagasaki K."/>
            <person name="Hano T."/>
            <person name="Tomaru Y."/>
        </authorList>
    </citation>
    <scope>NUCLEOTIDE SEQUENCE [LARGE SCALE GENOMIC DNA]</scope>
    <source>
        <strain evidence="1 2">NIES-3715</strain>
    </source>
</reference>
<comment type="caution">
    <text evidence="1">The sequence shown here is derived from an EMBL/GenBank/DDBJ whole genome shotgun (WGS) entry which is preliminary data.</text>
</comment>
<dbReference type="Proteomes" id="UP001054902">
    <property type="component" value="Unassembled WGS sequence"/>
</dbReference>
<organism evidence="1 2">
    <name type="scientific">Chaetoceros tenuissimus</name>
    <dbReference type="NCBI Taxonomy" id="426638"/>
    <lineage>
        <taxon>Eukaryota</taxon>
        <taxon>Sar</taxon>
        <taxon>Stramenopiles</taxon>
        <taxon>Ochrophyta</taxon>
        <taxon>Bacillariophyta</taxon>
        <taxon>Coscinodiscophyceae</taxon>
        <taxon>Chaetocerotophycidae</taxon>
        <taxon>Chaetocerotales</taxon>
        <taxon>Chaetocerotaceae</taxon>
        <taxon>Chaetoceros</taxon>
    </lineage>
</organism>
<proteinExistence type="predicted"/>
<evidence type="ECO:0000313" key="2">
    <source>
        <dbReference type="Proteomes" id="UP001054902"/>
    </source>
</evidence>
<name>A0AAD3HAC3_9STRA</name>
<sequence>MGCGALTARTSLSIINFSGFDFGEIDTTTEVVEGTHPRTELPVLGTCAESTNQNTAAYILVNFKSPSVLSRAVSELEDLHVLIRNKLPNIDKLVEYLGITQAEPGENETEAERAIRMQQNSMMMAPANALFTQEMNQFSKKKSLLQENMAKLWRIILGQCTKALVKNLRAEHDFEK</sequence>
<protein>
    <submittedName>
        <fullName evidence="1">Uncharacterized protein</fullName>
    </submittedName>
</protein>
<evidence type="ECO:0000313" key="1">
    <source>
        <dbReference type="EMBL" id="GFH56492.1"/>
    </source>
</evidence>
<dbReference type="AlphaFoldDB" id="A0AAD3HAC3"/>
<accession>A0AAD3HAC3</accession>
<keyword evidence="2" id="KW-1185">Reference proteome</keyword>